<dbReference type="InterPro" id="IPR037197">
    <property type="entry name" value="WWE_dom_sf"/>
</dbReference>
<dbReference type="InterPro" id="IPR000571">
    <property type="entry name" value="Znf_CCCH"/>
</dbReference>
<feature type="domain" description="C3H1-type" evidence="13">
    <location>
        <begin position="96"/>
        <end position="118"/>
    </location>
</feature>
<dbReference type="InterPro" id="IPR056226">
    <property type="entry name" value="WH_PARP12"/>
</dbReference>
<dbReference type="PROSITE" id="PS50918">
    <property type="entry name" value="WWE"/>
    <property type="match status" value="1"/>
</dbReference>
<evidence type="ECO:0000313" key="17">
    <source>
        <dbReference type="Proteomes" id="UP000028760"/>
    </source>
</evidence>
<dbReference type="InterPro" id="IPR051712">
    <property type="entry name" value="ARTD-AVP"/>
</dbReference>
<comment type="subcellular location">
    <subcellularLocation>
        <location evidence="2">Cytoplasm</location>
    </subcellularLocation>
    <subcellularLocation>
        <location evidence="1">Nucleus</location>
    </subcellularLocation>
</comment>
<evidence type="ECO:0000256" key="5">
    <source>
        <dbReference type="ARBA" id="ARBA00022723"/>
    </source>
</evidence>
<keyword evidence="8 11" id="KW-0862">Zinc</keyword>
<dbReference type="Gene3D" id="3.90.228.10">
    <property type="match status" value="1"/>
</dbReference>
<name>A0A087X8X9_POEFO</name>
<keyword evidence="3" id="KW-0963">Cytoplasm</keyword>
<dbReference type="AlphaFoldDB" id="A0A087X8X9"/>
<keyword evidence="9" id="KW-0539">Nucleus</keyword>
<dbReference type="Gene3D" id="3.30.720.50">
    <property type="match status" value="1"/>
</dbReference>
<dbReference type="EMBL" id="AYCK01008809">
    <property type="status" value="NOT_ANNOTATED_CDS"/>
    <property type="molecule type" value="Genomic_DNA"/>
</dbReference>
<dbReference type="GO" id="GO:0005737">
    <property type="term" value="C:cytoplasm"/>
    <property type="evidence" value="ECO:0007669"/>
    <property type="project" value="UniProtKB-SubCell"/>
</dbReference>
<keyword evidence="4" id="KW-0597">Phosphoprotein</keyword>
<keyword evidence="5 11" id="KW-0479">Metal-binding</keyword>
<comment type="similarity">
    <text evidence="10">Belongs to the ARTD/PARP family.</text>
</comment>
<keyword evidence="17" id="KW-1185">Reference proteome</keyword>
<evidence type="ECO:0000256" key="1">
    <source>
        <dbReference type="ARBA" id="ARBA00004123"/>
    </source>
</evidence>
<feature type="zinc finger region" description="C3H1-type" evidence="11">
    <location>
        <begin position="179"/>
        <end position="201"/>
    </location>
</feature>
<feature type="compositionally biased region" description="Low complexity" evidence="12">
    <location>
        <begin position="494"/>
        <end position="503"/>
    </location>
</feature>
<evidence type="ECO:0000256" key="6">
    <source>
        <dbReference type="ARBA" id="ARBA00022737"/>
    </source>
</evidence>
<dbReference type="GO" id="GO:0003950">
    <property type="term" value="F:NAD+ poly-ADP-ribosyltransferase activity"/>
    <property type="evidence" value="ECO:0007669"/>
    <property type="project" value="InterPro"/>
</dbReference>
<evidence type="ECO:0000313" key="16">
    <source>
        <dbReference type="Ensembl" id="ENSPFOP00000002232.2"/>
    </source>
</evidence>
<dbReference type="Ensembl" id="ENSPFOT00000002236.2">
    <property type="protein sequence ID" value="ENSPFOP00000002232.2"/>
    <property type="gene ID" value="ENSPFOG00000002341.2"/>
</dbReference>
<feature type="domain" description="PARP catalytic" evidence="15">
    <location>
        <begin position="508"/>
        <end position="701"/>
    </location>
</feature>
<dbReference type="CDD" id="cd01439">
    <property type="entry name" value="TCCD_inducible_PARP_like"/>
    <property type="match status" value="1"/>
</dbReference>
<reference evidence="17" key="1">
    <citation type="submission" date="2013-10" db="EMBL/GenBank/DDBJ databases">
        <authorList>
            <person name="Schartl M."/>
            <person name="Warren W."/>
        </authorList>
    </citation>
    <scope>NUCLEOTIDE SEQUENCE [LARGE SCALE GENOMIC DNA]</scope>
    <source>
        <strain evidence="17">female</strain>
    </source>
</reference>
<evidence type="ECO:0000256" key="8">
    <source>
        <dbReference type="ARBA" id="ARBA00022833"/>
    </source>
</evidence>
<dbReference type="OrthoDB" id="6133115at2759"/>
<keyword evidence="7 11" id="KW-0863">Zinc-finger</keyword>
<dbReference type="PANTHER" id="PTHR45740">
    <property type="entry name" value="POLY [ADP-RIBOSE] POLYMERASE"/>
    <property type="match status" value="1"/>
</dbReference>
<reference evidence="16" key="2">
    <citation type="submission" date="2025-08" db="UniProtKB">
        <authorList>
            <consortium name="Ensembl"/>
        </authorList>
    </citation>
    <scope>IDENTIFICATION</scope>
</reference>
<dbReference type="Pfam" id="PF00644">
    <property type="entry name" value="PARP"/>
    <property type="match status" value="1"/>
</dbReference>
<dbReference type="Pfam" id="PF24356">
    <property type="entry name" value="WHD_PARP12"/>
    <property type="match status" value="1"/>
</dbReference>
<dbReference type="SMART" id="SM00356">
    <property type="entry name" value="ZnF_C3H1"/>
    <property type="match status" value="3"/>
</dbReference>
<evidence type="ECO:0000256" key="12">
    <source>
        <dbReference type="SAM" id="MobiDB-lite"/>
    </source>
</evidence>
<evidence type="ECO:0000256" key="10">
    <source>
        <dbReference type="ARBA" id="ARBA00024347"/>
    </source>
</evidence>
<dbReference type="Pfam" id="PF00642">
    <property type="entry name" value="zf-CCCH"/>
    <property type="match status" value="1"/>
</dbReference>
<feature type="region of interest" description="Disordered" evidence="12">
    <location>
        <begin position="256"/>
        <end position="280"/>
    </location>
</feature>
<evidence type="ECO:0000256" key="4">
    <source>
        <dbReference type="ARBA" id="ARBA00022553"/>
    </source>
</evidence>
<dbReference type="GeneTree" id="ENSGT00940000154649"/>
<dbReference type="InterPro" id="IPR012317">
    <property type="entry name" value="Poly(ADP-ribose)pol_cat_dom"/>
</dbReference>
<accession>A0A087X8X9</accession>
<feature type="compositionally biased region" description="Polar residues" evidence="12">
    <location>
        <begin position="256"/>
        <end position="273"/>
    </location>
</feature>
<dbReference type="InterPro" id="IPR004170">
    <property type="entry name" value="WWE_dom"/>
</dbReference>
<evidence type="ECO:0000259" key="14">
    <source>
        <dbReference type="PROSITE" id="PS50918"/>
    </source>
</evidence>
<dbReference type="GO" id="GO:0005634">
    <property type="term" value="C:nucleus"/>
    <property type="evidence" value="ECO:0007669"/>
    <property type="project" value="UniProtKB-SubCell"/>
</dbReference>
<evidence type="ECO:0000256" key="3">
    <source>
        <dbReference type="ARBA" id="ARBA00022490"/>
    </source>
</evidence>
<dbReference type="GO" id="GO:0008270">
    <property type="term" value="F:zinc ion binding"/>
    <property type="evidence" value="ECO:0007669"/>
    <property type="project" value="UniProtKB-KW"/>
</dbReference>
<evidence type="ECO:0000256" key="2">
    <source>
        <dbReference type="ARBA" id="ARBA00004496"/>
    </source>
</evidence>
<evidence type="ECO:0000256" key="7">
    <source>
        <dbReference type="ARBA" id="ARBA00022771"/>
    </source>
</evidence>
<sequence length="701" mass="79854">MASTSNSKLVFKILCDNDGCLEVRQLNAKLAQNSFGVKLANLRSVLFDDGKIAIREGKQRVPDGNIRPDSLIVAKTSLRLCQKKAGECGQCDSLHLCRYFVCGGCTFGPKCKNPHSLASPHNADLLQRFGLQDLTEKQLFQLLLQNDPFLLPEVCPHYNKGDGPFGSCRFTTSCTKLHVCLHFLQGDCRYGSRCKRSHSVERGMKLFKGFSQENMQNLYKIYRNKVIITGQCGQHETPAAAAGPVFPEVTFSHQLSSHQPHQMSPRSPTNSVSPLKPNSEGERNEICLYNIRKSCSFKEKCVRVHWNLPYKWEVLHRDGVTWKDLPLMEEIEKAYSDPTCNTSRDPLMPTLGILSSLKLGSASNIKQHVDFNTMTYEGSPVRRLSTASSVLHPPHFILTTQWIWYWKEDNGLWIEYGQGGGDTTVTSETLEKMYLADKDAEITFQAGKHQYTLHFKGAKGSQTMFQQNLKYKTKREIRRRPRFVSPQDVNDIKSGSSHSSSSSTAEHIPPHWDKKALPDLSYKLVLLSRIDPDYKIEEDFRRTMPCSRIESIQRIQNPSLWKVFQWQKDQMQKRNGGKRVDEKLLFHGTEESLVDAICDQNFDWRMCGVHGTAYGRGSYFARDASYSDKYSRTRGSLNKIMFVARVLVGEYTKGSSSYVRPPSKAGSKALYDSCVDSERDPSIFVIFEKQQIYPEYLIKYR</sequence>
<dbReference type="eggNOG" id="ENOG502QSC4">
    <property type="taxonomic scope" value="Eukaryota"/>
</dbReference>
<feature type="domain" description="C3H1-type" evidence="13">
    <location>
        <begin position="179"/>
        <end position="201"/>
    </location>
</feature>
<dbReference type="SUPFAM" id="SSF56399">
    <property type="entry name" value="ADP-ribosylation"/>
    <property type="match status" value="1"/>
</dbReference>
<dbReference type="Pfam" id="PF25261">
    <property type="entry name" value="zf-CCCH_PARP12"/>
    <property type="match status" value="1"/>
</dbReference>
<feature type="zinc finger region" description="C3H1-type" evidence="11">
    <location>
        <begin position="96"/>
        <end position="118"/>
    </location>
</feature>
<proteinExistence type="inferred from homology"/>
<dbReference type="KEGG" id="pfor:103144373"/>
<dbReference type="PROSITE" id="PS51059">
    <property type="entry name" value="PARP_CATALYTIC"/>
    <property type="match status" value="1"/>
</dbReference>
<dbReference type="Pfam" id="PF02825">
    <property type="entry name" value="WWE"/>
    <property type="match status" value="1"/>
</dbReference>
<dbReference type="Pfam" id="PF23466">
    <property type="entry name" value="WWE_4"/>
    <property type="match status" value="1"/>
</dbReference>
<dbReference type="PROSITE" id="PS50103">
    <property type="entry name" value="ZF_C3H1"/>
    <property type="match status" value="2"/>
</dbReference>
<keyword evidence="6" id="KW-0677">Repeat</keyword>
<reference evidence="16" key="3">
    <citation type="submission" date="2025-09" db="UniProtKB">
        <authorList>
            <consortium name="Ensembl"/>
        </authorList>
    </citation>
    <scope>IDENTIFICATION</scope>
</reference>
<dbReference type="Proteomes" id="UP000028760">
    <property type="component" value="Unassembled WGS sequence"/>
</dbReference>
<dbReference type="InterPro" id="IPR057602">
    <property type="entry name" value="Zfn-CCCH_PARP12"/>
</dbReference>
<dbReference type="SUPFAM" id="SSF117839">
    <property type="entry name" value="WWE domain"/>
    <property type="match status" value="1"/>
</dbReference>
<evidence type="ECO:0000259" key="13">
    <source>
        <dbReference type="PROSITE" id="PS50103"/>
    </source>
</evidence>
<organism evidence="16 17">
    <name type="scientific">Poecilia formosa</name>
    <name type="common">Amazon molly</name>
    <name type="synonym">Limia formosa</name>
    <dbReference type="NCBI Taxonomy" id="48698"/>
    <lineage>
        <taxon>Eukaryota</taxon>
        <taxon>Metazoa</taxon>
        <taxon>Chordata</taxon>
        <taxon>Craniata</taxon>
        <taxon>Vertebrata</taxon>
        <taxon>Euteleostomi</taxon>
        <taxon>Actinopterygii</taxon>
        <taxon>Neopterygii</taxon>
        <taxon>Teleostei</taxon>
        <taxon>Neoteleostei</taxon>
        <taxon>Acanthomorphata</taxon>
        <taxon>Ovalentaria</taxon>
        <taxon>Atherinomorphae</taxon>
        <taxon>Cyprinodontiformes</taxon>
        <taxon>Poeciliidae</taxon>
        <taxon>Poeciliinae</taxon>
        <taxon>Poecilia</taxon>
    </lineage>
</organism>
<dbReference type="GO" id="GO:1990404">
    <property type="term" value="F:NAD+-protein mono-ADP-ribosyltransferase activity"/>
    <property type="evidence" value="ECO:0007669"/>
    <property type="project" value="TreeGrafter"/>
</dbReference>
<feature type="region of interest" description="Disordered" evidence="12">
    <location>
        <begin position="480"/>
        <end position="510"/>
    </location>
</feature>
<dbReference type="GeneID" id="103144373"/>
<dbReference type="OMA" id="EVTFSHQ"/>
<dbReference type="PANTHER" id="PTHR45740:SF6">
    <property type="entry name" value="PROTEIN MONO-ADP-RIBOSYLTRANSFERASE PARP12"/>
    <property type="match status" value="1"/>
</dbReference>
<protein>
    <submittedName>
        <fullName evidence="16">Poly (ADP-ribose) polymerase family, member 12a</fullName>
    </submittedName>
</protein>
<evidence type="ECO:0000259" key="15">
    <source>
        <dbReference type="PROSITE" id="PS51059"/>
    </source>
</evidence>
<evidence type="ECO:0000256" key="11">
    <source>
        <dbReference type="PROSITE-ProRule" id="PRU00723"/>
    </source>
</evidence>
<dbReference type="RefSeq" id="XP_007561383.1">
    <property type="nucleotide sequence ID" value="XM_007561321.2"/>
</dbReference>
<dbReference type="STRING" id="48698.ENSPFOP00000002232"/>
<evidence type="ECO:0000256" key="9">
    <source>
        <dbReference type="ARBA" id="ARBA00023242"/>
    </source>
</evidence>
<feature type="domain" description="WWE" evidence="14">
    <location>
        <begin position="390"/>
        <end position="479"/>
    </location>
</feature>